<accession>L0D9Y6</accession>
<sequence length="282" mass="29804">MKFATRWLSAAAARAAGVLAALTLLTVSVSPAQAALPVGLLGAPVLSQGGYGTIKGRLVLDAAEAPARLVLQEKGQAAKDGQVCAKDEAILDDKLVVDPKTKGIQFGFVYLAKPNGQHPDALKAISATTPKVVFDQLNCRFVPHVVAVTTDQTVVFKSSDPTSHNLRYAGFANGGFNQMLPAKSEVEKKFAVEKRPIAVGCDLHPWMTGYLMVFDHPFFAVTGEDGSFEIQGVPAGKQNVVVWQEKAGYVTPGNAVGVPVDVKAGATVDLGDVKLDPKKIKK</sequence>
<evidence type="ECO:0000313" key="3">
    <source>
        <dbReference type="Proteomes" id="UP000010798"/>
    </source>
</evidence>
<keyword evidence="3" id="KW-1185">Reference proteome</keyword>
<dbReference type="AlphaFoldDB" id="L0D9Y6"/>
<reference evidence="2 3" key="1">
    <citation type="submission" date="2012-02" db="EMBL/GenBank/DDBJ databases">
        <title>Complete sequence of chromosome of Singulisphaera acidiphila DSM 18658.</title>
        <authorList>
            <consortium name="US DOE Joint Genome Institute (JGI-PGF)"/>
            <person name="Lucas S."/>
            <person name="Copeland A."/>
            <person name="Lapidus A."/>
            <person name="Glavina del Rio T."/>
            <person name="Dalin E."/>
            <person name="Tice H."/>
            <person name="Bruce D."/>
            <person name="Goodwin L."/>
            <person name="Pitluck S."/>
            <person name="Peters L."/>
            <person name="Ovchinnikova G."/>
            <person name="Chertkov O."/>
            <person name="Kyrpides N."/>
            <person name="Mavromatis K."/>
            <person name="Ivanova N."/>
            <person name="Brettin T."/>
            <person name="Detter J.C."/>
            <person name="Han C."/>
            <person name="Larimer F."/>
            <person name="Land M."/>
            <person name="Hauser L."/>
            <person name="Markowitz V."/>
            <person name="Cheng J.-F."/>
            <person name="Hugenholtz P."/>
            <person name="Woyke T."/>
            <person name="Wu D."/>
            <person name="Tindall B."/>
            <person name="Pomrenke H."/>
            <person name="Brambilla E."/>
            <person name="Klenk H.-P."/>
            <person name="Eisen J.A."/>
        </authorList>
    </citation>
    <scope>NUCLEOTIDE SEQUENCE [LARGE SCALE GENOMIC DNA]</scope>
    <source>
        <strain evidence="3">ATCC BAA-1392 / DSM 18658 / VKM B-2454 / MOB10</strain>
    </source>
</reference>
<dbReference type="SUPFAM" id="SSF49503">
    <property type="entry name" value="Cupredoxins"/>
    <property type="match status" value="1"/>
</dbReference>
<name>L0D9Y6_SINAD</name>
<dbReference type="Gene3D" id="2.60.40.420">
    <property type="entry name" value="Cupredoxins - blue copper proteins"/>
    <property type="match status" value="1"/>
</dbReference>
<evidence type="ECO:0000256" key="1">
    <source>
        <dbReference type="SAM" id="SignalP"/>
    </source>
</evidence>
<dbReference type="KEGG" id="saci:Sinac_1834"/>
<dbReference type="eggNOG" id="COG3794">
    <property type="taxonomic scope" value="Bacteria"/>
</dbReference>
<organism evidence="2 3">
    <name type="scientific">Singulisphaera acidiphila (strain ATCC BAA-1392 / DSM 18658 / VKM B-2454 / MOB10)</name>
    <dbReference type="NCBI Taxonomy" id="886293"/>
    <lineage>
        <taxon>Bacteria</taxon>
        <taxon>Pseudomonadati</taxon>
        <taxon>Planctomycetota</taxon>
        <taxon>Planctomycetia</taxon>
        <taxon>Isosphaerales</taxon>
        <taxon>Isosphaeraceae</taxon>
        <taxon>Singulisphaera</taxon>
    </lineage>
</organism>
<feature type="chain" id="PRO_5003940651" description="Methylamine utilization protein" evidence="1">
    <location>
        <begin position="35"/>
        <end position="282"/>
    </location>
</feature>
<dbReference type="InterPro" id="IPR008969">
    <property type="entry name" value="CarboxyPept-like_regulatory"/>
</dbReference>
<keyword evidence="1" id="KW-0732">Signal</keyword>
<dbReference type="EMBL" id="CP003364">
    <property type="protein sequence ID" value="AGA26199.1"/>
    <property type="molecule type" value="Genomic_DNA"/>
</dbReference>
<dbReference type="STRING" id="886293.Sinac_1834"/>
<dbReference type="SUPFAM" id="SSF49464">
    <property type="entry name" value="Carboxypeptidase regulatory domain-like"/>
    <property type="match status" value="1"/>
</dbReference>
<evidence type="ECO:0000313" key="2">
    <source>
        <dbReference type="EMBL" id="AGA26199.1"/>
    </source>
</evidence>
<dbReference type="InterPro" id="IPR008972">
    <property type="entry name" value="Cupredoxin"/>
</dbReference>
<dbReference type="OrthoDB" id="9772097at2"/>
<gene>
    <name evidence="2" type="ordered locus">Sinac_1834</name>
</gene>
<dbReference type="HOGENOM" id="CLU_077411_0_0_0"/>
<dbReference type="RefSeq" id="WP_015245366.1">
    <property type="nucleotide sequence ID" value="NC_019892.1"/>
</dbReference>
<evidence type="ECO:0008006" key="4">
    <source>
        <dbReference type="Google" id="ProtNLM"/>
    </source>
</evidence>
<protein>
    <recommendedName>
        <fullName evidence="4">Methylamine utilization protein</fullName>
    </recommendedName>
</protein>
<proteinExistence type="predicted"/>
<dbReference type="Proteomes" id="UP000010798">
    <property type="component" value="Chromosome"/>
</dbReference>
<feature type="signal peptide" evidence="1">
    <location>
        <begin position="1"/>
        <end position="34"/>
    </location>
</feature>